<gene>
    <name evidence="3" type="ORF">METZ01_LOCUS283495</name>
</gene>
<dbReference type="PANTHER" id="PTHR31988">
    <property type="entry name" value="ESTERASE, PUTATIVE (DUF303)-RELATED"/>
    <property type="match status" value="1"/>
</dbReference>
<dbReference type="Gene3D" id="3.40.50.1110">
    <property type="entry name" value="SGNH hydrolase"/>
    <property type="match status" value="1"/>
</dbReference>
<proteinExistence type="predicted"/>
<dbReference type="AlphaFoldDB" id="A0A382L6V6"/>
<dbReference type="EMBL" id="UINC01084211">
    <property type="protein sequence ID" value="SVC30641.1"/>
    <property type="molecule type" value="Genomic_DNA"/>
</dbReference>
<dbReference type="InterPro" id="IPR052940">
    <property type="entry name" value="Carb_Esterase_6"/>
</dbReference>
<dbReference type="InterPro" id="IPR036514">
    <property type="entry name" value="SGNH_hydro_sf"/>
</dbReference>
<evidence type="ECO:0000256" key="1">
    <source>
        <dbReference type="ARBA" id="ARBA00022801"/>
    </source>
</evidence>
<dbReference type="GO" id="GO:0016787">
    <property type="term" value="F:hydrolase activity"/>
    <property type="evidence" value="ECO:0007669"/>
    <property type="project" value="UniProtKB-KW"/>
</dbReference>
<protein>
    <recommendedName>
        <fullName evidence="2">Sialate O-acetylesterase domain-containing protein</fullName>
    </recommendedName>
</protein>
<keyword evidence="1" id="KW-0378">Hydrolase</keyword>
<reference evidence="3" key="1">
    <citation type="submission" date="2018-05" db="EMBL/GenBank/DDBJ databases">
        <authorList>
            <person name="Lanie J.A."/>
            <person name="Ng W.-L."/>
            <person name="Kazmierczak K.M."/>
            <person name="Andrzejewski T.M."/>
            <person name="Davidsen T.M."/>
            <person name="Wayne K.J."/>
            <person name="Tettelin H."/>
            <person name="Glass J.I."/>
            <person name="Rusch D."/>
            <person name="Podicherti R."/>
            <person name="Tsui H.-C.T."/>
            <person name="Winkler M.E."/>
        </authorList>
    </citation>
    <scope>NUCLEOTIDE SEQUENCE</scope>
</reference>
<organism evidence="3">
    <name type="scientific">marine metagenome</name>
    <dbReference type="NCBI Taxonomy" id="408172"/>
    <lineage>
        <taxon>unclassified sequences</taxon>
        <taxon>metagenomes</taxon>
        <taxon>ecological metagenomes</taxon>
    </lineage>
</organism>
<accession>A0A382L6V6</accession>
<name>A0A382L6V6_9ZZZZ</name>
<dbReference type="SUPFAM" id="SSF52266">
    <property type="entry name" value="SGNH hydrolase"/>
    <property type="match status" value="1"/>
</dbReference>
<sequence length="235" mass="26589">MKTVPLFVLSFFLCIVAQAEHHAKHLFILSGQSNMQGHRPDEAFTPTVEKALGKDKVIVVQDALGGQPIHRWWKQWKTPEGKKPAQSGDLYDRLMSKVNPAIKGKKLASVSFVWMQGERDANMGWGDLYEEALVGLHAQLAKDLGKNPKDMAFVIGRLSDFDLNNKRYRHWTKVRKAQVKVADSSPKFSWVDTDDLNDGKNRRGKEIKNDLHYSAEGYKTLGKRFAEACLKPLGK</sequence>
<dbReference type="Pfam" id="PF03629">
    <property type="entry name" value="SASA"/>
    <property type="match status" value="1"/>
</dbReference>
<dbReference type="PANTHER" id="PTHR31988:SF19">
    <property type="entry name" value="9-O-ACETYL-N-ACETYLNEURAMINIC ACID DEACETYLASE-RELATED"/>
    <property type="match status" value="1"/>
</dbReference>
<evidence type="ECO:0000259" key="2">
    <source>
        <dbReference type="Pfam" id="PF03629"/>
    </source>
</evidence>
<feature type="domain" description="Sialate O-acetylesterase" evidence="2">
    <location>
        <begin position="40"/>
        <end position="231"/>
    </location>
</feature>
<evidence type="ECO:0000313" key="3">
    <source>
        <dbReference type="EMBL" id="SVC30641.1"/>
    </source>
</evidence>
<dbReference type="InterPro" id="IPR005181">
    <property type="entry name" value="SASA"/>
</dbReference>